<reference evidence="2 3" key="1">
    <citation type="submission" date="2014-06" db="EMBL/GenBank/DDBJ databases">
        <title>Evolutionary Origins and Diversification of the Mycorrhizal Mutualists.</title>
        <authorList>
            <consortium name="DOE Joint Genome Institute"/>
            <consortium name="Mycorrhizal Genomics Consortium"/>
            <person name="Kohler A."/>
            <person name="Kuo A."/>
            <person name="Nagy L.G."/>
            <person name="Floudas D."/>
            <person name="Copeland A."/>
            <person name="Barry K.W."/>
            <person name="Cichocki N."/>
            <person name="Veneault-Fourrey C."/>
            <person name="LaButti K."/>
            <person name="Lindquist E.A."/>
            <person name="Lipzen A."/>
            <person name="Lundell T."/>
            <person name="Morin E."/>
            <person name="Murat C."/>
            <person name="Riley R."/>
            <person name="Ohm R."/>
            <person name="Sun H."/>
            <person name="Tunlid A."/>
            <person name="Henrissat B."/>
            <person name="Grigoriev I.V."/>
            <person name="Hibbett D.S."/>
            <person name="Martin F."/>
        </authorList>
    </citation>
    <scope>NUCLEOTIDE SEQUENCE [LARGE SCALE GENOMIC DNA]</scope>
    <source>
        <strain evidence="2 3">FD-325 SS-3</strain>
    </source>
</reference>
<sequence length="77" mass="8170">MNDDSVTSQSHNEFVGSDNANSARVPGSEGAATGHTFVSVFPKDASGETMGRAGDWEHPGKKTQGQKDESEKEETQS</sequence>
<name>A0A0C9SRD5_PLICR</name>
<protein>
    <submittedName>
        <fullName evidence="2">Uncharacterized protein</fullName>
    </submittedName>
</protein>
<evidence type="ECO:0000256" key="1">
    <source>
        <dbReference type="SAM" id="MobiDB-lite"/>
    </source>
</evidence>
<feature type="compositionally biased region" description="Basic and acidic residues" evidence="1">
    <location>
        <begin position="54"/>
        <end position="77"/>
    </location>
</feature>
<feature type="region of interest" description="Disordered" evidence="1">
    <location>
        <begin position="1"/>
        <end position="77"/>
    </location>
</feature>
<evidence type="ECO:0000313" key="2">
    <source>
        <dbReference type="EMBL" id="KII84572.1"/>
    </source>
</evidence>
<organism evidence="2 3">
    <name type="scientific">Plicaturopsis crispa FD-325 SS-3</name>
    <dbReference type="NCBI Taxonomy" id="944288"/>
    <lineage>
        <taxon>Eukaryota</taxon>
        <taxon>Fungi</taxon>
        <taxon>Dikarya</taxon>
        <taxon>Basidiomycota</taxon>
        <taxon>Agaricomycotina</taxon>
        <taxon>Agaricomycetes</taxon>
        <taxon>Agaricomycetidae</taxon>
        <taxon>Amylocorticiales</taxon>
        <taxon>Amylocorticiaceae</taxon>
        <taxon>Plicatura</taxon>
        <taxon>Plicaturopsis crispa</taxon>
    </lineage>
</organism>
<dbReference type="Proteomes" id="UP000053263">
    <property type="component" value="Unassembled WGS sequence"/>
</dbReference>
<evidence type="ECO:0000313" key="3">
    <source>
        <dbReference type="Proteomes" id="UP000053263"/>
    </source>
</evidence>
<proteinExistence type="predicted"/>
<dbReference type="HOGENOM" id="CLU_2639111_0_0_1"/>
<dbReference type="AlphaFoldDB" id="A0A0C9SRD5"/>
<gene>
    <name evidence="2" type="ORF">PLICRDRAFT_45947</name>
</gene>
<accession>A0A0C9SRD5</accession>
<keyword evidence="3" id="KW-1185">Reference proteome</keyword>
<dbReference type="EMBL" id="KN832570">
    <property type="protein sequence ID" value="KII84572.1"/>
    <property type="molecule type" value="Genomic_DNA"/>
</dbReference>
<feature type="compositionally biased region" description="Polar residues" evidence="1">
    <location>
        <begin position="1"/>
        <end position="22"/>
    </location>
</feature>